<dbReference type="PANTHER" id="PTHR48081">
    <property type="entry name" value="AB HYDROLASE SUPERFAMILY PROTEIN C4A8.06C"/>
    <property type="match status" value="1"/>
</dbReference>
<sequence>MTLDRRTLLGVAALASAAPALTPVSASAAAQIPAVAPPDPTEVVQLWPNGAPGGENVTVTAIVPERSTDPAFHDRFAQYTTDPILTVMRPERPNGAALLLIPGGGYRWAVVDKEGMDVARVFAAAGVTCFVLRYRLPADGWTAGPDAPLQDAQRALRLIRANAADYGIDPDRIASLGASAGGHLAGLLAARRDATYAPVDAADAASFRPDLNVLLYPVATMADPFVHAGSREQLLGPTPTPEQIAAWSLERMDWTGVGPTVLIHAIDDPAVVVENSLNLLATLRTARVTSEAHLFQEGGHGFGIRLISGRPAAVWPDLVRAFGARNGWLSA</sequence>
<keyword evidence="5" id="KW-1185">Reference proteome</keyword>
<dbReference type="InterPro" id="IPR029058">
    <property type="entry name" value="AB_hydrolase_fold"/>
</dbReference>
<dbReference type="HOGENOM" id="CLU_012494_5_1_5"/>
<keyword evidence="1" id="KW-0378">Hydrolase</keyword>
<proteinExistence type="predicted"/>
<dbReference type="InterPro" id="IPR049492">
    <property type="entry name" value="BD-FAE-like_dom"/>
</dbReference>
<dbReference type="STRING" id="633149.Bresu_1438"/>
<keyword evidence="2" id="KW-0732">Signal</keyword>
<feature type="domain" description="BD-FAE-like" evidence="3">
    <location>
        <begin position="97"/>
        <end position="281"/>
    </location>
</feature>
<dbReference type="KEGG" id="bsb:Bresu_1438"/>
<dbReference type="Pfam" id="PF20434">
    <property type="entry name" value="BD-FAE"/>
    <property type="match status" value="1"/>
</dbReference>
<evidence type="ECO:0000313" key="4">
    <source>
        <dbReference type="EMBL" id="ADL00750.1"/>
    </source>
</evidence>
<gene>
    <name evidence="4" type="ordered locus">Bresu_1438</name>
</gene>
<dbReference type="GO" id="GO:0016787">
    <property type="term" value="F:hydrolase activity"/>
    <property type="evidence" value="ECO:0007669"/>
    <property type="project" value="UniProtKB-KW"/>
</dbReference>
<dbReference type="PANTHER" id="PTHR48081:SF6">
    <property type="entry name" value="PEPTIDASE S9 PROLYL OLIGOPEPTIDASE CATALYTIC DOMAIN-CONTAINING PROTEIN"/>
    <property type="match status" value="1"/>
</dbReference>
<dbReference type="InterPro" id="IPR050300">
    <property type="entry name" value="GDXG_lipolytic_enzyme"/>
</dbReference>
<evidence type="ECO:0000259" key="3">
    <source>
        <dbReference type="Pfam" id="PF20434"/>
    </source>
</evidence>
<dbReference type="OrthoDB" id="9771666at2"/>
<dbReference type="eggNOG" id="COG0657">
    <property type="taxonomic scope" value="Bacteria"/>
</dbReference>
<evidence type="ECO:0000256" key="2">
    <source>
        <dbReference type="SAM" id="SignalP"/>
    </source>
</evidence>
<accession>D9QGD4</accession>
<feature type="chain" id="PRO_5003126724" evidence="2">
    <location>
        <begin position="29"/>
        <end position="331"/>
    </location>
</feature>
<dbReference type="PROSITE" id="PS51318">
    <property type="entry name" value="TAT"/>
    <property type="match status" value="1"/>
</dbReference>
<dbReference type="Gene3D" id="3.40.50.1820">
    <property type="entry name" value="alpha/beta hydrolase"/>
    <property type="match status" value="1"/>
</dbReference>
<dbReference type="Proteomes" id="UP000002696">
    <property type="component" value="Chromosome"/>
</dbReference>
<dbReference type="BioCyc" id="BSUB633149:G1GM8-1426-MONOMER"/>
<organism evidence="4 5">
    <name type="scientific">Brevundimonas subvibrioides (strain ATCC 15264 / DSM 4735 / LMG 14903 / NBRC 16000 / CB 81)</name>
    <name type="common">Caulobacter subvibrioides</name>
    <dbReference type="NCBI Taxonomy" id="633149"/>
    <lineage>
        <taxon>Bacteria</taxon>
        <taxon>Pseudomonadati</taxon>
        <taxon>Pseudomonadota</taxon>
        <taxon>Alphaproteobacteria</taxon>
        <taxon>Caulobacterales</taxon>
        <taxon>Caulobacteraceae</taxon>
        <taxon>Brevundimonas</taxon>
    </lineage>
</organism>
<protein>
    <submittedName>
        <fullName evidence="4">Esterase/lipase</fullName>
    </submittedName>
</protein>
<dbReference type="RefSeq" id="WP_013268853.1">
    <property type="nucleotide sequence ID" value="NC_014375.1"/>
</dbReference>
<dbReference type="EMBL" id="CP002102">
    <property type="protein sequence ID" value="ADL00750.1"/>
    <property type="molecule type" value="Genomic_DNA"/>
</dbReference>
<dbReference type="AlphaFoldDB" id="D9QGD4"/>
<evidence type="ECO:0000313" key="5">
    <source>
        <dbReference type="Proteomes" id="UP000002696"/>
    </source>
</evidence>
<dbReference type="SUPFAM" id="SSF53474">
    <property type="entry name" value="alpha/beta-Hydrolases"/>
    <property type="match status" value="1"/>
</dbReference>
<name>D9QGD4_BRESC</name>
<dbReference type="InParanoid" id="D9QGD4"/>
<feature type="signal peptide" evidence="2">
    <location>
        <begin position="1"/>
        <end position="28"/>
    </location>
</feature>
<evidence type="ECO:0000256" key="1">
    <source>
        <dbReference type="ARBA" id="ARBA00022801"/>
    </source>
</evidence>
<dbReference type="InterPro" id="IPR006311">
    <property type="entry name" value="TAT_signal"/>
</dbReference>
<reference evidence="5" key="1">
    <citation type="journal article" date="2011" name="J. Bacteriol.">
        <title>Genome sequences of eight morphologically diverse alphaproteobacteria.</title>
        <authorList>
            <consortium name="US DOE Joint Genome Institute"/>
            <person name="Brown P.J."/>
            <person name="Kysela D.T."/>
            <person name="Buechlein A."/>
            <person name="Hemmerich C."/>
            <person name="Brun Y.V."/>
        </authorList>
    </citation>
    <scope>NUCLEOTIDE SEQUENCE [LARGE SCALE GENOMIC DNA]</scope>
    <source>
        <strain evidence="5">ATCC 15264 / DSM 4735 / LMG 14903 / NBRC 16000 / CB 81</strain>
    </source>
</reference>